<proteinExistence type="predicted"/>
<keyword evidence="3" id="KW-1185">Reference proteome</keyword>
<keyword evidence="1" id="KW-0732">Signal</keyword>
<evidence type="ECO:0000256" key="1">
    <source>
        <dbReference type="SAM" id="SignalP"/>
    </source>
</evidence>
<gene>
    <name evidence="2" type="ORF">J2792_000063</name>
</gene>
<comment type="caution">
    <text evidence="2">The sequence shown here is derived from an EMBL/GenBank/DDBJ whole genome shotgun (WGS) entry which is preliminary data.</text>
</comment>
<dbReference type="Proteomes" id="UP001184150">
    <property type="component" value="Unassembled WGS sequence"/>
</dbReference>
<dbReference type="EMBL" id="JAVDRD010000001">
    <property type="protein sequence ID" value="MDR6509223.1"/>
    <property type="molecule type" value="Genomic_DNA"/>
</dbReference>
<feature type="signal peptide" evidence="1">
    <location>
        <begin position="1"/>
        <end position="27"/>
    </location>
</feature>
<name>A0ABU1MFW0_9SPHN</name>
<evidence type="ECO:0000313" key="3">
    <source>
        <dbReference type="Proteomes" id="UP001184150"/>
    </source>
</evidence>
<protein>
    <recommendedName>
        <fullName evidence="4">Outer membrane assembly lipoprotein YfiO</fullName>
    </recommendedName>
</protein>
<organism evidence="2 3">
    <name type="scientific">Novosphingobium capsulatum</name>
    <dbReference type="NCBI Taxonomy" id="13688"/>
    <lineage>
        <taxon>Bacteria</taxon>
        <taxon>Pseudomonadati</taxon>
        <taxon>Pseudomonadota</taxon>
        <taxon>Alphaproteobacteria</taxon>
        <taxon>Sphingomonadales</taxon>
        <taxon>Sphingomonadaceae</taxon>
        <taxon>Novosphingobium</taxon>
    </lineage>
</organism>
<accession>A0ABU1MFW0</accession>
<reference evidence="2 3" key="1">
    <citation type="submission" date="2023-07" db="EMBL/GenBank/DDBJ databases">
        <title>Sorghum-associated microbial communities from plants grown in Nebraska, USA.</title>
        <authorList>
            <person name="Schachtman D."/>
        </authorList>
    </citation>
    <scope>NUCLEOTIDE SEQUENCE [LARGE SCALE GENOMIC DNA]</scope>
    <source>
        <strain evidence="2 3">DS1027</strain>
    </source>
</reference>
<feature type="chain" id="PRO_5045294230" description="Outer membrane assembly lipoprotein YfiO" evidence="1">
    <location>
        <begin position="28"/>
        <end position="708"/>
    </location>
</feature>
<evidence type="ECO:0000313" key="2">
    <source>
        <dbReference type="EMBL" id="MDR6509223.1"/>
    </source>
</evidence>
<sequence length="708" mass="76232">MRAWQRGAAWVAALAGASGLAATVAWACADSSCSPVWRLDSPDYACEGRAMLNPGNDTRINLLLLIRGLAPASEAGLAYAKPEWDDQQLGHVFFSWRGLRETLWPQAPEPEPAASDTTAAQCAPPKTAQEAFAAAMAADDIPQGYRDTLMEMRAKVGCTEPLPAVAFPDVLAGKYLEYLAAADDFYRGNYPSARSRFAALETSASPWLRETASYMKIRVALRSAVAGAIDKYGDFAGLDKVDKAQAQAAGAAIDAYLKAYPQGRYAASAQGLRRRVLWLTGQDAALAQRYEAMLRATPGSSEAAADLAEEIDNALLQREAGVQAIMAANKTPLLMAIADLKAMRPSDPAKPMPLAAATLAAQAPAFAGDGDLYGLLDATRSYYAGEAPRTILARLPDAAHAPSYTPLAFSRQVLRGMALAKAHDANEAGFWRELLGGAKGLWQGQLAQLGLALRWQRDGRIDQALASASPVSDTTLRQLMLQTMAAPAMLRATATDATRPDEERNVARFTLLYKGLTRGAYGDVGHDLALVPSAPKADLTSWYGSGLGTPPAQRFTMGQWSNGWPCPPLAQTVATLARTPANAAARVCLGEFYRLNGFDGFALYAPSDQVDQLGRGRDLFPGTPLWRDAIYTAIIADKAAAPDLRAYALYRAVMCYSPSGYNGCAGPATSYDAMQAQEVPKAQRKAWYDELKARYPQSRWAKSLRYYW</sequence>
<evidence type="ECO:0008006" key="4">
    <source>
        <dbReference type="Google" id="ProtNLM"/>
    </source>
</evidence>
<dbReference type="RefSeq" id="WP_309804077.1">
    <property type="nucleotide sequence ID" value="NZ_JAVDRD010000001.1"/>
</dbReference>